<keyword evidence="3" id="KW-1185">Reference proteome</keyword>
<reference evidence="1 3" key="1">
    <citation type="submission" date="2023-05" db="EMBL/GenBank/DDBJ databases">
        <authorList>
            <person name="Zhang X."/>
        </authorList>
    </citation>
    <scope>NUCLEOTIDE SEQUENCE</scope>
    <source>
        <strain evidence="2 3">DM2B3-1</strain>
        <strain evidence="1">YF14B1</strain>
    </source>
</reference>
<dbReference type="Proteomes" id="UP001241110">
    <property type="component" value="Unassembled WGS sequence"/>
</dbReference>
<evidence type="ECO:0000313" key="4">
    <source>
        <dbReference type="Proteomes" id="UP001241110"/>
    </source>
</evidence>
<dbReference type="RefSeq" id="WP_313976879.1">
    <property type="nucleotide sequence ID" value="NZ_JASJOR010000007.1"/>
</dbReference>
<sequence>MRDLKVFVGVLVFLFMAFRATQCGSLYNTIQQKDPNAESDYVYGTIDGPAKQLSNKYEADPEQDKKATQIREKFFGGAAQAEAGN</sequence>
<dbReference type="AlphaFoldDB" id="A0AAE3QJ64"/>
<gene>
    <name evidence="1" type="ORF">QNI16_07415</name>
    <name evidence="2" type="ORF">QNI19_26075</name>
</gene>
<name>A0AAE3QJ64_9BACT</name>
<evidence type="ECO:0000313" key="1">
    <source>
        <dbReference type="EMBL" id="MDJ1480307.1"/>
    </source>
</evidence>
<organism evidence="1 4">
    <name type="scientific">Xanthocytophaga flava</name>
    <dbReference type="NCBI Taxonomy" id="3048013"/>
    <lineage>
        <taxon>Bacteria</taxon>
        <taxon>Pseudomonadati</taxon>
        <taxon>Bacteroidota</taxon>
        <taxon>Cytophagia</taxon>
        <taxon>Cytophagales</taxon>
        <taxon>Rhodocytophagaceae</taxon>
        <taxon>Xanthocytophaga</taxon>
    </lineage>
</organism>
<dbReference type="Proteomes" id="UP001228581">
    <property type="component" value="Unassembled WGS sequence"/>
</dbReference>
<evidence type="ECO:0000313" key="3">
    <source>
        <dbReference type="Proteomes" id="UP001228581"/>
    </source>
</evidence>
<protein>
    <submittedName>
        <fullName evidence="1">Uncharacterized protein</fullName>
    </submittedName>
</protein>
<proteinExistence type="predicted"/>
<comment type="caution">
    <text evidence="1">The sequence shown here is derived from an EMBL/GenBank/DDBJ whole genome shotgun (WGS) entry which is preliminary data.</text>
</comment>
<dbReference type="EMBL" id="JASJOT010000022">
    <property type="protein sequence ID" value="MDJ1496432.1"/>
    <property type="molecule type" value="Genomic_DNA"/>
</dbReference>
<dbReference type="EMBL" id="JASJOS010000003">
    <property type="protein sequence ID" value="MDJ1480307.1"/>
    <property type="molecule type" value="Genomic_DNA"/>
</dbReference>
<accession>A0AAE3QJ64</accession>
<evidence type="ECO:0000313" key="2">
    <source>
        <dbReference type="EMBL" id="MDJ1496432.1"/>
    </source>
</evidence>